<organism evidence="2 3">
    <name type="scientific">Pyrus ussuriensis x Pyrus communis</name>
    <dbReference type="NCBI Taxonomy" id="2448454"/>
    <lineage>
        <taxon>Eukaryota</taxon>
        <taxon>Viridiplantae</taxon>
        <taxon>Streptophyta</taxon>
        <taxon>Embryophyta</taxon>
        <taxon>Tracheophyta</taxon>
        <taxon>Spermatophyta</taxon>
        <taxon>Magnoliopsida</taxon>
        <taxon>eudicotyledons</taxon>
        <taxon>Gunneridae</taxon>
        <taxon>Pentapetalae</taxon>
        <taxon>rosids</taxon>
        <taxon>fabids</taxon>
        <taxon>Rosales</taxon>
        <taxon>Rosaceae</taxon>
        <taxon>Amygdaloideae</taxon>
        <taxon>Maleae</taxon>
        <taxon>Pyrus</taxon>
    </lineage>
</organism>
<proteinExistence type="predicted"/>
<dbReference type="Proteomes" id="UP000327157">
    <property type="component" value="Chromosome 13"/>
</dbReference>
<comment type="caution">
    <text evidence="2">The sequence shown here is derived from an EMBL/GenBank/DDBJ whole genome shotgun (WGS) entry which is preliminary data.</text>
</comment>
<reference evidence="3" key="2">
    <citation type="submission" date="2019-10" db="EMBL/GenBank/DDBJ databases">
        <title>A de novo genome assembly of a pear dwarfing rootstock.</title>
        <authorList>
            <person name="Wang F."/>
            <person name="Wang J."/>
            <person name="Li S."/>
            <person name="Zhang Y."/>
            <person name="Fang M."/>
            <person name="Ma L."/>
            <person name="Zhao Y."/>
            <person name="Jiang S."/>
        </authorList>
    </citation>
    <scope>NUCLEOTIDE SEQUENCE [LARGE SCALE GENOMIC DNA]</scope>
</reference>
<evidence type="ECO:0000313" key="3">
    <source>
        <dbReference type="Proteomes" id="UP000327157"/>
    </source>
</evidence>
<gene>
    <name evidence="2" type="ORF">D8674_009440</name>
</gene>
<evidence type="ECO:0000313" key="2">
    <source>
        <dbReference type="EMBL" id="KAB2599169.1"/>
    </source>
</evidence>
<accession>A0A5N5F7Y2</accession>
<name>A0A5N5F7Y2_9ROSA</name>
<keyword evidence="3" id="KW-1185">Reference proteome</keyword>
<feature type="region of interest" description="Disordered" evidence="1">
    <location>
        <begin position="139"/>
        <end position="163"/>
    </location>
</feature>
<dbReference type="EMBL" id="SMOL01000753">
    <property type="protein sequence ID" value="KAB2599169.1"/>
    <property type="molecule type" value="Genomic_DNA"/>
</dbReference>
<reference evidence="2 3" key="3">
    <citation type="submission" date="2019-11" db="EMBL/GenBank/DDBJ databases">
        <title>A de novo genome assembly of a pear dwarfing rootstock.</title>
        <authorList>
            <person name="Wang F."/>
            <person name="Wang J."/>
            <person name="Li S."/>
            <person name="Zhang Y."/>
            <person name="Fang M."/>
            <person name="Ma L."/>
            <person name="Zhao Y."/>
            <person name="Jiang S."/>
        </authorList>
    </citation>
    <scope>NUCLEOTIDE SEQUENCE [LARGE SCALE GENOMIC DNA]</scope>
    <source>
        <strain evidence="2">S2</strain>
        <tissue evidence="2">Leaf</tissue>
    </source>
</reference>
<dbReference type="AlphaFoldDB" id="A0A5N5F7Y2"/>
<evidence type="ECO:0000256" key="1">
    <source>
        <dbReference type="SAM" id="MobiDB-lite"/>
    </source>
</evidence>
<feature type="compositionally biased region" description="Basic and acidic residues" evidence="1">
    <location>
        <begin position="141"/>
        <end position="153"/>
    </location>
</feature>
<reference evidence="2 3" key="1">
    <citation type="submission" date="2019-09" db="EMBL/GenBank/DDBJ databases">
        <authorList>
            <person name="Ou C."/>
        </authorList>
    </citation>
    <scope>NUCLEOTIDE SEQUENCE [LARGE SCALE GENOMIC DNA]</scope>
    <source>
        <strain evidence="2">S2</strain>
        <tissue evidence="2">Leaf</tissue>
    </source>
</reference>
<sequence length="206" mass="22506">MDLLHHQKGSSINLGADAIRVVSSPKHSFKFKNVRRIADPDVDDHDVVADEEDRFFHHAHVPRVHSIGAEVVFGAVAAVEEVGEGEGRVSGAEDLGGGEVECEVERGEEREREGVPSKFSRNTKGNEAIRINGIRSVRNSTKNEKGAVVDQKEQQPSARRPENFYTERSTFSAVKNVTRGVYGSNESISGMPSALNESFSMCSGAR</sequence>
<protein>
    <submittedName>
        <fullName evidence="2">Uncharacterized protein</fullName>
    </submittedName>
</protein>